<dbReference type="InterPro" id="IPR007110">
    <property type="entry name" value="Ig-like_dom"/>
</dbReference>
<dbReference type="InterPro" id="IPR013106">
    <property type="entry name" value="Ig_V-set"/>
</dbReference>
<keyword evidence="1" id="KW-0393">Immunoglobulin domain</keyword>
<feature type="signal peptide" evidence="2">
    <location>
        <begin position="1"/>
        <end position="17"/>
    </location>
</feature>
<reference evidence="4" key="1">
    <citation type="journal article" date="2020" name="Science, e1252229">
        <title>The immunogenetics of sexual parasitism.</title>
        <authorList>
            <person name="Swann J.B."/>
            <person name="Holland S.J."/>
            <person name="Petersen M."/>
            <person name="Pietsch T.W."/>
            <person name="Boehm T."/>
        </authorList>
    </citation>
    <scope>NUCLEOTIDE SEQUENCE</scope>
</reference>
<dbReference type="Gene3D" id="2.60.40.10">
    <property type="entry name" value="Immunoglobulins"/>
    <property type="match status" value="1"/>
</dbReference>
<protein>
    <submittedName>
        <fullName evidence="4">Cd79a protein</fullName>
    </submittedName>
</protein>
<dbReference type="InterPro" id="IPR036179">
    <property type="entry name" value="Ig-like_dom_sf"/>
</dbReference>
<organism evidence="4">
    <name type="scientific">Diceratias pileatus</name>
    <name type="common">Deep-sea anglerfish</name>
    <dbReference type="NCBI Taxonomy" id="412635"/>
    <lineage>
        <taxon>Eukaryota</taxon>
        <taxon>Metazoa</taxon>
        <taxon>Chordata</taxon>
        <taxon>Craniata</taxon>
        <taxon>Vertebrata</taxon>
        <taxon>Euteleostomi</taxon>
        <taxon>Actinopterygii</taxon>
        <taxon>Neopterygii</taxon>
        <taxon>Teleostei</taxon>
        <taxon>Neoteleostei</taxon>
        <taxon>Acanthomorphata</taxon>
        <taxon>Eupercaria</taxon>
        <taxon>Lophiiformes</taxon>
        <taxon>Ceratioidei</taxon>
        <taxon>Diceratiidae</taxon>
        <taxon>Diceratias</taxon>
    </lineage>
</organism>
<dbReference type="PROSITE" id="PS50835">
    <property type="entry name" value="IG_LIKE"/>
    <property type="match status" value="1"/>
</dbReference>
<gene>
    <name evidence="4" type="primary">cd79a</name>
</gene>
<dbReference type="SUPFAM" id="SSF48726">
    <property type="entry name" value="Immunoglobulin"/>
    <property type="match status" value="1"/>
</dbReference>
<dbReference type="GO" id="GO:0019815">
    <property type="term" value="C:B cell receptor complex"/>
    <property type="evidence" value="ECO:0007669"/>
    <property type="project" value="TreeGrafter"/>
</dbReference>
<dbReference type="InterPro" id="IPR013783">
    <property type="entry name" value="Ig-like_fold"/>
</dbReference>
<keyword evidence="2" id="KW-0732">Signal</keyword>
<feature type="chain" id="PRO_5031555388" evidence="2">
    <location>
        <begin position="18"/>
        <end position="225"/>
    </location>
</feature>
<dbReference type="GO" id="GO:0009897">
    <property type="term" value="C:external side of plasma membrane"/>
    <property type="evidence" value="ECO:0007669"/>
    <property type="project" value="TreeGrafter"/>
</dbReference>
<sequence length="225" mass="25605">MWTVPNLLLCSFVVVRAQHEVNLKADRPYLRVQVGDSAALECCHTTNVESLELTWVIRVQARNTTLGPRNVKFSDLVTMGDRRESDTVCGTLALKSVQLSDSGLYQCFLKSKDIHLFSHGTYLHVYKPLEKIINLSENTKNKILTAEGLLLLLCVLLPATSLLYQSKRLNELERKKVAKEEENAYQGLNLDDRCSTYDQIEQAHDPYQDVCNVAEEEEEIHLEQP</sequence>
<dbReference type="GO" id="GO:0030183">
    <property type="term" value="P:B cell differentiation"/>
    <property type="evidence" value="ECO:0007669"/>
    <property type="project" value="TreeGrafter"/>
</dbReference>
<name>A0A7S8WIA9_DICPI</name>
<dbReference type="EMBL" id="MN538231">
    <property type="protein sequence ID" value="QPF15777.1"/>
    <property type="molecule type" value="Genomic_DNA"/>
</dbReference>
<proteinExistence type="predicted"/>
<dbReference type="GO" id="GO:0050853">
    <property type="term" value="P:B cell receptor signaling pathway"/>
    <property type="evidence" value="ECO:0007669"/>
    <property type="project" value="TreeGrafter"/>
</dbReference>
<dbReference type="AlphaFoldDB" id="A0A7S8WIA9"/>
<dbReference type="Pfam" id="PF07686">
    <property type="entry name" value="V-set"/>
    <property type="match status" value="1"/>
</dbReference>
<feature type="domain" description="Ig-like" evidence="3">
    <location>
        <begin position="5"/>
        <end position="107"/>
    </location>
</feature>
<dbReference type="InterPro" id="IPR003599">
    <property type="entry name" value="Ig_sub"/>
</dbReference>
<dbReference type="PANTHER" id="PTHR14334">
    <property type="entry name" value="B-CELL ANTIGEN RECEPTOR COMPLEX-ASSOCIATED PROTEIN"/>
    <property type="match status" value="1"/>
</dbReference>
<dbReference type="PANTHER" id="PTHR14334:SF1">
    <property type="entry name" value="B-CELL ANTIGEN RECEPTOR COMPLEX-ASSOCIATED PROTEIN ALPHA CHAIN"/>
    <property type="match status" value="1"/>
</dbReference>
<dbReference type="SMART" id="SM00409">
    <property type="entry name" value="IG"/>
    <property type="match status" value="1"/>
</dbReference>
<evidence type="ECO:0000256" key="1">
    <source>
        <dbReference type="ARBA" id="ARBA00023319"/>
    </source>
</evidence>
<evidence type="ECO:0000259" key="3">
    <source>
        <dbReference type="PROSITE" id="PS50835"/>
    </source>
</evidence>
<evidence type="ECO:0000256" key="2">
    <source>
        <dbReference type="SAM" id="SignalP"/>
    </source>
</evidence>
<evidence type="ECO:0000313" key="4">
    <source>
        <dbReference type="EMBL" id="QPF15777.1"/>
    </source>
</evidence>
<accession>A0A7S8WIA9</accession>